<dbReference type="InterPro" id="IPR049142">
    <property type="entry name" value="MS_channel_1st"/>
</dbReference>
<accession>A0AAU7KL92</accession>
<evidence type="ECO:0000256" key="4">
    <source>
        <dbReference type="ARBA" id="ARBA00022692"/>
    </source>
</evidence>
<dbReference type="RefSeq" id="WP_249743072.1">
    <property type="nucleotide sequence ID" value="NZ_CP098827.1"/>
</dbReference>
<dbReference type="Pfam" id="PF21088">
    <property type="entry name" value="MS_channel_1st"/>
    <property type="match status" value="1"/>
</dbReference>
<dbReference type="Gene3D" id="3.30.70.100">
    <property type="match status" value="1"/>
</dbReference>
<dbReference type="Gene3D" id="2.30.30.60">
    <property type="match status" value="1"/>
</dbReference>
<evidence type="ECO:0000256" key="3">
    <source>
        <dbReference type="ARBA" id="ARBA00022475"/>
    </source>
</evidence>
<feature type="domain" description="Mechanosensitive ion channel transmembrane helices 2/3" evidence="10">
    <location>
        <begin position="67"/>
        <end position="108"/>
    </location>
</feature>
<keyword evidence="7" id="KW-0813">Transport</keyword>
<evidence type="ECO:0000256" key="2">
    <source>
        <dbReference type="ARBA" id="ARBA00008017"/>
    </source>
</evidence>
<comment type="subcellular location">
    <subcellularLocation>
        <location evidence="7">Cell inner membrane</location>
        <topology evidence="7">Multi-pass membrane protein</topology>
    </subcellularLocation>
    <subcellularLocation>
        <location evidence="1">Cell membrane</location>
        <topology evidence="1">Multi-pass membrane protein</topology>
    </subcellularLocation>
</comment>
<dbReference type="InterPro" id="IPR006685">
    <property type="entry name" value="MscS_channel_2nd"/>
</dbReference>
<feature type="transmembrane region" description="Helical" evidence="7">
    <location>
        <begin position="20"/>
        <end position="40"/>
    </location>
</feature>
<evidence type="ECO:0000256" key="5">
    <source>
        <dbReference type="ARBA" id="ARBA00022989"/>
    </source>
</evidence>
<feature type="transmembrane region" description="Helical" evidence="7">
    <location>
        <begin position="60"/>
        <end position="87"/>
    </location>
</feature>
<dbReference type="Pfam" id="PF21082">
    <property type="entry name" value="MS_channel_3rd"/>
    <property type="match status" value="1"/>
</dbReference>
<reference evidence="11" key="1">
    <citation type="submission" date="2022-06" db="EMBL/GenBank/DDBJ databases">
        <title>A novel DMS-producing enzyme.</title>
        <authorList>
            <person name="Zhang Y."/>
        </authorList>
    </citation>
    <scope>NUCLEOTIDE SEQUENCE</scope>
    <source>
        <strain evidence="11">RT37</strain>
    </source>
</reference>
<comment type="similarity">
    <text evidence="2 7">Belongs to the MscS (TC 1.A.23) family.</text>
</comment>
<feature type="transmembrane region" description="Helical" evidence="7">
    <location>
        <begin position="93"/>
        <end position="123"/>
    </location>
</feature>
<dbReference type="InterPro" id="IPR023408">
    <property type="entry name" value="MscS_beta-dom_sf"/>
</dbReference>
<keyword evidence="5 7" id="KW-1133">Transmembrane helix</keyword>
<keyword evidence="7" id="KW-0407">Ion channel</keyword>
<dbReference type="Gene3D" id="1.10.287.1260">
    <property type="match status" value="1"/>
</dbReference>
<dbReference type="InterPro" id="IPR010920">
    <property type="entry name" value="LSM_dom_sf"/>
</dbReference>
<dbReference type="GO" id="GO:0005886">
    <property type="term" value="C:plasma membrane"/>
    <property type="evidence" value="ECO:0007669"/>
    <property type="project" value="UniProtKB-SubCell"/>
</dbReference>
<keyword evidence="3" id="KW-1003">Cell membrane</keyword>
<sequence length="285" mass="31280">MEFLQKLDVEALIEFASTTGLQFLINLVAAAAIFIIGRWVAKAVHRVVVKGMQRADVEPLLVKFLGNILYALLLTFVILAAISRIGIQTASLIAVIGAAGLAVGLALQGSLANFAAGVMVIIFRPYRIGDYVEAGGVSGTVEDVQIISTELSTPDNRKIIVPNGQMMSGAVVNYSAHATRRVDLTVGVGYDDDIDTVRRVLESVVADDPRVLSEPAPNIRMNAMGDSSITWIVRPWVQASDYWDVYWEMTEEIKRRFDREGISIPFPQRDVHLYHHAKDESQANA</sequence>
<comment type="subunit">
    <text evidence="7">Homoheptamer.</text>
</comment>
<comment type="function">
    <text evidence="7">Mechanosensitive channel that participates in the regulation of osmotic pressure changes within the cell, opening in response to stretch forces in the membrane lipid bilayer, without the need for other proteins. Contributes to normal resistance to hypoosmotic shock. Forms an ion channel of 1.0 nanosiemens conductance with a slight preference for anions.</text>
</comment>
<feature type="domain" description="Mechanosensitive ion channel MscS" evidence="8">
    <location>
        <begin position="110"/>
        <end position="175"/>
    </location>
</feature>
<dbReference type="SUPFAM" id="SSF82689">
    <property type="entry name" value="Mechanosensitive channel protein MscS (YggB), C-terminal domain"/>
    <property type="match status" value="1"/>
</dbReference>
<gene>
    <name evidence="11" type="ORF">NFG58_05310</name>
</gene>
<evidence type="ECO:0000256" key="1">
    <source>
        <dbReference type="ARBA" id="ARBA00004651"/>
    </source>
</evidence>
<comment type="caution">
    <text evidence="7">Lacks conserved residue(s) required for the propagation of feature annotation.</text>
</comment>
<evidence type="ECO:0000259" key="8">
    <source>
        <dbReference type="Pfam" id="PF00924"/>
    </source>
</evidence>
<organism evidence="11">
    <name type="scientific">Halomonas sp. RT37</name>
    <dbReference type="NCBI Taxonomy" id="2950872"/>
    <lineage>
        <taxon>Bacteria</taxon>
        <taxon>Pseudomonadati</taxon>
        <taxon>Pseudomonadota</taxon>
        <taxon>Gammaproteobacteria</taxon>
        <taxon>Oceanospirillales</taxon>
        <taxon>Halomonadaceae</taxon>
        <taxon>Halomonas</taxon>
    </lineage>
</organism>
<dbReference type="InterPro" id="IPR008910">
    <property type="entry name" value="MSC_TM_helix"/>
</dbReference>
<dbReference type="AlphaFoldDB" id="A0AAU7KL92"/>
<evidence type="ECO:0000313" key="11">
    <source>
        <dbReference type="EMBL" id="XBO72130.1"/>
    </source>
</evidence>
<evidence type="ECO:0000259" key="10">
    <source>
        <dbReference type="Pfam" id="PF21088"/>
    </source>
</evidence>
<dbReference type="Pfam" id="PF00924">
    <property type="entry name" value="MS_channel_2nd"/>
    <property type="match status" value="1"/>
</dbReference>
<dbReference type="InterPro" id="IPR011014">
    <property type="entry name" value="MscS_channel_TM-2"/>
</dbReference>
<name>A0AAU7KL92_9GAMM</name>
<keyword evidence="7" id="KW-0406">Ion transport</keyword>
<dbReference type="SUPFAM" id="SSF82861">
    <property type="entry name" value="Mechanosensitive channel protein MscS (YggB), transmembrane region"/>
    <property type="match status" value="1"/>
</dbReference>
<dbReference type="InterPro" id="IPR045275">
    <property type="entry name" value="MscS_archaea/bacteria_type"/>
</dbReference>
<dbReference type="PANTHER" id="PTHR30221:SF1">
    <property type="entry name" value="SMALL-CONDUCTANCE MECHANOSENSITIVE CHANNEL"/>
    <property type="match status" value="1"/>
</dbReference>
<dbReference type="GO" id="GO:0008381">
    <property type="term" value="F:mechanosensitive monoatomic ion channel activity"/>
    <property type="evidence" value="ECO:0007669"/>
    <property type="project" value="InterPro"/>
</dbReference>
<keyword evidence="6 7" id="KW-0472">Membrane</keyword>
<evidence type="ECO:0000256" key="6">
    <source>
        <dbReference type="ARBA" id="ARBA00023136"/>
    </source>
</evidence>
<dbReference type="InterPro" id="IPR011066">
    <property type="entry name" value="MscS_channel_C_sf"/>
</dbReference>
<proteinExistence type="inferred from homology"/>
<evidence type="ECO:0000259" key="9">
    <source>
        <dbReference type="Pfam" id="PF21082"/>
    </source>
</evidence>
<dbReference type="EMBL" id="CP098827">
    <property type="protein sequence ID" value="XBO72130.1"/>
    <property type="molecule type" value="Genomic_DNA"/>
</dbReference>
<dbReference type="InterPro" id="IPR049278">
    <property type="entry name" value="MS_channel_C"/>
</dbReference>
<dbReference type="SUPFAM" id="SSF50182">
    <property type="entry name" value="Sm-like ribonucleoproteins"/>
    <property type="match status" value="1"/>
</dbReference>
<keyword evidence="4 7" id="KW-0812">Transmembrane</keyword>
<evidence type="ECO:0000256" key="7">
    <source>
        <dbReference type="RuleBase" id="RU369025"/>
    </source>
</evidence>
<dbReference type="PANTHER" id="PTHR30221">
    <property type="entry name" value="SMALL-CONDUCTANCE MECHANOSENSITIVE CHANNEL"/>
    <property type="match status" value="1"/>
</dbReference>
<protein>
    <recommendedName>
        <fullName evidence="7">Small-conductance mechanosensitive channel</fullName>
    </recommendedName>
</protein>
<dbReference type="Pfam" id="PF05552">
    <property type="entry name" value="MS_channel_1st_1"/>
    <property type="match status" value="1"/>
</dbReference>
<keyword evidence="7" id="KW-0997">Cell inner membrane</keyword>
<feature type="domain" description="Mechanosensitive ion channel MscS C-terminal" evidence="9">
    <location>
        <begin position="182"/>
        <end position="264"/>
    </location>
</feature>